<accession>A0A1M6F6X2</accession>
<evidence type="ECO:0000256" key="8">
    <source>
        <dbReference type="ARBA" id="ARBA00022801"/>
    </source>
</evidence>
<dbReference type="InterPro" id="IPR052348">
    <property type="entry name" value="Metallopeptidase_M50B"/>
</dbReference>
<dbReference type="AlphaFoldDB" id="A0A1M6F6X2"/>
<gene>
    <name evidence="15" type="ORF">SAMN02745176_01849</name>
</gene>
<evidence type="ECO:0000313" key="16">
    <source>
        <dbReference type="Proteomes" id="UP000184442"/>
    </source>
</evidence>
<keyword evidence="4" id="KW-1003">Cell membrane</keyword>
<evidence type="ECO:0000256" key="6">
    <source>
        <dbReference type="ARBA" id="ARBA00022692"/>
    </source>
</evidence>
<evidence type="ECO:0000313" key="15">
    <source>
        <dbReference type="EMBL" id="SHI93413.1"/>
    </source>
</evidence>
<dbReference type="STRING" id="1122184.SAMN02745176_01849"/>
<keyword evidence="16" id="KW-1185">Reference proteome</keyword>
<comment type="cofactor">
    <cofactor evidence="1">
        <name>Zn(2+)</name>
        <dbReference type="ChEBI" id="CHEBI:29105"/>
    </cofactor>
</comment>
<name>A0A1M6F6X2_9FIRM</name>
<feature type="transmembrane region" description="Helical" evidence="13">
    <location>
        <begin position="15"/>
        <end position="35"/>
    </location>
</feature>
<keyword evidence="9" id="KW-0862">Zinc</keyword>
<keyword evidence="8" id="KW-0378">Hydrolase</keyword>
<keyword evidence="12 13" id="KW-0472">Membrane</keyword>
<evidence type="ECO:0000256" key="9">
    <source>
        <dbReference type="ARBA" id="ARBA00022833"/>
    </source>
</evidence>
<dbReference type="GO" id="GO:0008237">
    <property type="term" value="F:metallopeptidase activity"/>
    <property type="evidence" value="ECO:0007669"/>
    <property type="project" value="UniProtKB-KW"/>
</dbReference>
<comment type="subcellular location">
    <subcellularLocation>
        <location evidence="2">Cell membrane</location>
        <topology evidence="2">Multi-pass membrane protein</topology>
    </subcellularLocation>
</comment>
<dbReference type="GO" id="GO:0005886">
    <property type="term" value="C:plasma membrane"/>
    <property type="evidence" value="ECO:0007669"/>
    <property type="project" value="UniProtKB-SubCell"/>
</dbReference>
<dbReference type="InterPro" id="IPR008915">
    <property type="entry name" value="Peptidase_M50"/>
</dbReference>
<sequence length="208" mass="23635">MPDIGFMSILYRLPAVFIGFSFHEFAHALVAYLLGDDTARSRGRLTLDPMAHIDPLGIIMLIFFRFGWAKPIPVNPSNFKNRKKGMVLVSLAGPIMNFIIAFVALLTYVTLYNFYGYISKTISMIIINIYLLNLGLGIFNLIPLPPLDGSKILSGLLPFRLEYKMYQYEQHLNILLLLLIVTNGINYLLNPMFIAAETVLYHLIDIFL</sequence>
<evidence type="ECO:0000256" key="5">
    <source>
        <dbReference type="ARBA" id="ARBA00022670"/>
    </source>
</evidence>
<keyword evidence="6 13" id="KW-0812">Transmembrane</keyword>
<feature type="transmembrane region" description="Helical" evidence="13">
    <location>
        <begin position="47"/>
        <end position="68"/>
    </location>
</feature>
<evidence type="ECO:0000256" key="2">
    <source>
        <dbReference type="ARBA" id="ARBA00004651"/>
    </source>
</evidence>
<feature type="transmembrane region" description="Helical" evidence="13">
    <location>
        <begin position="121"/>
        <end position="142"/>
    </location>
</feature>
<evidence type="ECO:0000256" key="7">
    <source>
        <dbReference type="ARBA" id="ARBA00022723"/>
    </source>
</evidence>
<proteinExistence type="inferred from homology"/>
<dbReference type="EMBL" id="FQZS01000011">
    <property type="protein sequence ID" value="SHI93413.1"/>
    <property type="molecule type" value="Genomic_DNA"/>
</dbReference>
<evidence type="ECO:0000256" key="1">
    <source>
        <dbReference type="ARBA" id="ARBA00001947"/>
    </source>
</evidence>
<dbReference type="PANTHER" id="PTHR35864">
    <property type="entry name" value="ZINC METALLOPROTEASE MJ0611-RELATED"/>
    <property type="match status" value="1"/>
</dbReference>
<organism evidence="15 16">
    <name type="scientific">Lutispora thermophila DSM 19022</name>
    <dbReference type="NCBI Taxonomy" id="1122184"/>
    <lineage>
        <taxon>Bacteria</taxon>
        <taxon>Bacillati</taxon>
        <taxon>Bacillota</taxon>
        <taxon>Clostridia</taxon>
        <taxon>Lutisporales</taxon>
        <taxon>Lutisporaceae</taxon>
        <taxon>Lutispora</taxon>
    </lineage>
</organism>
<evidence type="ECO:0000259" key="14">
    <source>
        <dbReference type="Pfam" id="PF02163"/>
    </source>
</evidence>
<evidence type="ECO:0000256" key="11">
    <source>
        <dbReference type="ARBA" id="ARBA00023049"/>
    </source>
</evidence>
<feature type="transmembrane region" description="Helical" evidence="13">
    <location>
        <begin position="88"/>
        <end position="109"/>
    </location>
</feature>
<protein>
    <submittedName>
        <fullName evidence="15">Zn-dependent protease (Includes SpoIVFB)</fullName>
    </submittedName>
</protein>
<comment type="similarity">
    <text evidence="3">Belongs to the peptidase M50B family.</text>
</comment>
<dbReference type="PANTHER" id="PTHR35864:SF1">
    <property type="entry name" value="ZINC METALLOPROTEASE YWHC-RELATED"/>
    <property type="match status" value="1"/>
</dbReference>
<dbReference type="GO" id="GO:0046872">
    <property type="term" value="F:metal ion binding"/>
    <property type="evidence" value="ECO:0007669"/>
    <property type="project" value="UniProtKB-KW"/>
</dbReference>
<keyword evidence="10 13" id="KW-1133">Transmembrane helix</keyword>
<keyword evidence="7" id="KW-0479">Metal-binding</keyword>
<dbReference type="RefSeq" id="WP_242944190.1">
    <property type="nucleotide sequence ID" value="NZ_FQZS01000011.1"/>
</dbReference>
<feature type="transmembrane region" description="Helical" evidence="13">
    <location>
        <begin position="171"/>
        <end position="189"/>
    </location>
</feature>
<dbReference type="Proteomes" id="UP000184442">
    <property type="component" value="Unassembled WGS sequence"/>
</dbReference>
<evidence type="ECO:0000256" key="10">
    <source>
        <dbReference type="ARBA" id="ARBA00022989"/>
    </source>
</evidence>
<feature type="domain" description="Peptidase M50" evidence="14">
    <location>
        <begin position="121"/>
        <end position="162"/>
    </location>
</feature>
<evidence type="ECO:0000256" key="13">
    <source>
        <dbReference type="SAM" id="Phobius"/>
    </source>
</evidence>
<evidence type="ECO:0000256" key="12">
    <source>
        <dbReference type="ARBA" id="ARBA00023136"/>
    </source>
</evidence>
<dbReference type="GO" id="GO:0006508">
    <property type="term" value="P:proteolysis"/>
    <property type="evidence" value="ECO:0007669"/>
    <property type="project" value="UniProtKB-KW"/>
</dbReference>
<keyword evidence="5 15" id="KW-0645">Protease</keyword>
<dbReference type="CDD" id="cd06158">
    <property type="entry name" value="S2P-M50_like_1"/>
    <property type="match status" value="1"/>
</dbReference>
<evidence type="ECO:0000256" key="3">
    <source>
        <dbReference type="ARBA" id="ARBA00007931"/>
    </source>
</evidence>
<dbReference type="Pfam" id="PF02163">
    <property type="entry name" value="Peptidase_M50"/>
    <property type="match status" value="1"/>
</dbReference>
<evidence type="ECO:0000256" key="4">
    <source>
        <dbReference type="ARBA" id="ARBA00022475"/>
    </source>
</evidence>
<reference evidence="15 16" key="1">
    <citation type="submission" date="2016-11" db="EMBL/GenBank/DDBJ databases">
        <authorList>
            <person name="Jaros S."/>
            <person name="Januszkiewicz K."/>
            <person name="Wedrychowicz H."/>
        </authorList>
    </citation>
    <scope>NUCLEOTIDE SEQUENCE [LARGE SCALE GENOMIC DNA]</scope>
    <source>
        <strain evidence="15 16">DSM 19022</strain>
    </source>
</reference>
<dbReference type="InterPro" id="IPR044537">
    <property type="entry name" value="Rip2-like"/>
</dbReference>
<keyword evidence="11" id="KW-0482">Metalloprotease</keyword>